<organism evidence="9 10">
    <name type="scientific">Paenibacillus radicis</name>
    <name type="common">ex Gao et al. 2016</name>
    <dbReference type="NCBI Taxonomy" id="1737354"/>
    <lineage>
        <taxon>Bacteria</taxon>
        <taxon>Bacillati</taxon>
        <taxon>Bacillota</taxon>
        <taxon>Bacilli</taxon>
        <taxon>Bacillales</taxon>
        <taxon>Paenibacillaceae</taxon>
        <taxon>Paenibacillus</taxon>
    </lineage>
</organism>
<dbReference type="Pfam" id="PF01497">
    <property type="entry name" value="Peripla_BP_2"/>
    <property type="match status" value="1"/>
</dbReference>
<reference evidence="9 10" key="1">
    <citation type="journal article" date="2014" name="Int. J. Syst. Evol. Microbiol.">
        <title>Complete genome sequence of Corynebacterium casei LMG S-19264T (=DSM 44701T), isolated from a smear-ripened cheese.</title>
        <authorList>
            <consortium name="US DOE Joint Genome Institute (JGI-PGF)"/>
            <person name="Walter F."/>
            <person name="Albersmeier A."/>
            <person name="Kalinowski J."/>
            <person name="Ruckert C."/>
        </authorList>
    </citation>
    <scope>NUCLEOTIDE SEQUENCE [LARGE SCALE GENOMIC DNA]</scope>
    <source>
        <strain evidence="9 10">CGMCC 1.15286</strain>
    </source>
</reference>
<dbReference type="EMBL" id="BMHY01000003">
    <property type="protein sequence ID" value="GGG66967.1"/>
    <property type="molecule type" value="Genomic_DNA"/>
</dbReference>
<sequence length="336" mass="37264">MLKTWNKQYLLLVLVLMVSVLSACGSNSSNSNSTDPSPSAEATAEASPPAAEESATRVFKDGLGREVTIPTHPKKVIALQYLPEMMALETKPAGVASHLLNGFTYMKDQIAGINDIGPTNDPNLEKILELEPDLIITAEWSKDQVESLNKIAPTIVLQWEGQNAVAHFKNVADALGQNDEAETWLKNFNKEAEEARATLASKVEKGETFGAVVIGGFEKGQLRVYGDGNVGYTLFNTLQFPMTDFVQTEWNKGDNELGINLSMEKLPEYASADRLFVVRFDNDKDFLKQVDESSLWKNLPAYKNNKIYTVDADLWFSYDVLSFQAQLKDAVRLLSE</sequence>
<dbReference type="RefSeq" id="WP_188889095.1">
    <property type="nucleotide sequence ID" value="NZ_BMHY01000003.1"/>
</dbReference>
<dbReference type="PROSITE" id="PS51257">
    <property type="entry name" value="PROKAR_LIPOPROTEIN"/>
    <property type="match status" value="1"/>
</dbReference>
<evidence type="ECO:0000256" key="4">
    <source>
        <dbReference type="ARBA" id="ARBA00022729"/>
    </source>
</evidence>
<comment type="caution">
    <text evidence="9">The sequence shown here is derived from an EMBL/GenBank/DDBJ whole genome shotgun (WGS) entry which is preliminary data.</text>
</comment>
<dbReference type="AlphaFoldDB" id="A0A917H4B2"/>
<dbReference type="SUPFAM" id="SSF53807">
    <property type="entry name" value="Helical backbone' metal receptor"/>
    <property type="match status" value="1"/>
</dbReference>
<evidence type="ECO:0000256" key="3">
    <source>
        <dbReference type="ARBA" id="ARBA00022448"/>
    </source>
</evidence>
<dbReference type="PANTHER" id="PTHR30532">
    <property type="entry name" value="IRON III DICITRATE-BINDING PERIPLASMIC PROTEIN"/>
    <property type="match status" value="1"/>
</dbReference>
<protein>
    <submittedName>
        <fullName evidence="9">Iron(3+)-hydroxamate-binding protein YxeB</fullName>
    </submittedName>
</protein>
<evidence type="ECO:0000313" key="10">
    <source>
        <dbReference type="Proteomes" id="UP000600247"/>
    </source>
</evidence>
<feature type="domain" description="Fe/B12 periplasmic-binding" evidence="8">
    <location>
        <begin position="65"/>
        <end position="336"/>
    </location>
</feature>
<dbReference type="GO" id="GO:0030288">
    <property type="term" value="C:outer membrane-bounded periplasmic space"/>
    <property type="evidence" value="ECO:0007669"/>
    <property type="project" value="TreeGrafter"/>
</dbReference>
<dbReference type="InterPro" id="IPR002491">
    <property type="entry name" value="ABC_transptr_periplasmic_BD"/>
</dbReference>
<gene>
    <name evidence="9" type="primary">yxeB</name>
    <name evidence="9" type="ORF">GCM10010918_21870</name>
</gene>
<comment type="subcellular location">
    <subcellularLocation>
        <location evidence="1">Cell envelope</location>
    </subcellularLocation>
</comment>
<name>A0A917H4B2_9BACL</name>
<keyword evidence="5" id="KW-0175">Coiled coil</keyword>
<dbReference type="Proteomes" id="UP000600247">
    <property type="component" value="Unassembled WGS sequence"/>
</dbReference>
<comment type="similarity">
    <text evidence="2">Belongs to the bacterial solute-binding protein 8 family.</text>
</comment>
<dbReference type="Gene3D" id="3.40.50.1980">
    <property type="entry name" value="Nitrogenase molybdenum iron protein domain"/>
    <property type="match status" value="2"/>
</dbReference>
<keyword evidence="4 7" id="KW-0732">Signal</keyword>
<evidence type="ECO:0000313" key="9">
    <source>
        <dbReference type="EMBL" id="GGG66967.1"/>
    </source>
</evidence>
<dbReference type="PROSITE" id="PS50983">
    <property type="entry name" value="FE_B12_PBP"/>
    <property type="match status" value="1"/>
</dbReference>
<feature type="coiled-coil region" evidence="5">
    <location>
        <begin position="178"/>
        <end position="205"/>
    </location>
</feature>
<feature type="region of interest" description="Disordered" evidence="6">
    <location>
        <begin position="27"/>
        <end position="55"/>
    </location>
</feature>
<keyword evidence="3" id="KW-0813">Transport</keyword>
<dbReference type="GO" id="GO:1901678">
    <property type="term" value="P:iron coordination entity transport"/>
    <property type="evidence" value="ECO:0007669"/>
    <property type="project" value="UniProtKB-ARBA"/>
</dbReference>
<evidence type="ECO:0000256" key="5">
    <source>
        <dbReference type="SAM" id="Coils"/>
    </source>
</evidence>
<evidence type="ECO:0000259" key="8">
    <source>
        <dbReference type="PROSITE" id="PS50983"/>
    </source>
</evidence>
<feature type="signal peptide" evidence="7">
    <location>
        <begin position="1"/>
        <end position="25"/>
    </location>
</feature>
<evidence type="ECO:0000256" key="7">
    <source>
        <dbReference type="SAM" id="SignalP"/>
    </source>
</evidence>
<feature type="chain" id="PRO_5038561789" evidence="7">
    <location>
        <begin position="26"/>
        <end position="336"/>
    </location>
</feature>
<evidence type="ECO:0000256" key="2">
    <source>
        <dbReference type="ARBA" id="ARBA00008814"/>
    </source>
</evidence>
<feature type="compositionally biased region" description="Low complexity" evidence="6">
    <location>
        <begin position="27"/>
        <end position="53"/>
    </location>
</feature>
<keyword evidence="10" id="KW-1185">Reference proteome</keyword>
<evidence type="ECO:0000256" key="6">
    <source>
        <dbReference type="SAM" id="MobiDB-lite"/>
    </source>
</evidence>
<proteinExistence type="inferred from homology"/>
<evidence type="ECO:0000256" key="1">
    <source>
        <dbReference type="ARBA" id="ARBA00004196"/>
    </source>
</evidence>
<dbReference type="InterPro" id="IPR051313">
    <property type="entry name" value="Bact_iron-sidero_bind"/>
</dbReference>
<dbReference type="PANTHER" id="PTHR30532:SF26">
    <property type="entry name" value="IRON(3+)-HYDROXAMATE-BINDING PROTEIN FHUD"/>
    <property type="match status" value="1"/>
</dbReference>
<accession>A0A917H4B2</accession>